<evidence type="ECO:0000256" key="7">
    <source>
        <dbReference type="ARBA" id="ARBA00022840"/>
    </source>
</evidence>
<keyword evidence="5" id="KW-0547">Nucleotide-binding</keyword>
<evidence type="ECO:0000256" key="4">
    <source>
        <dbReference type="ARBA" id="ARBA00022679"/>
    </source>
</evidence>
<reference evidence="9" key="1">
    <citation type="submission" date="2020-05" db="EMBL/GenBank/DDBJ databases">
        <authorList>
            <person name="Chiriac C."/>
            <person name="Salcher M."/>
            <person name="Ghai R."/>
            <person name="Kavagutti S V."/>
        </authorList>
    </citation>
    <scope>NUCLEOTIDE SEQUENCE</scope>
</reference>
<dbReference type="Pfam" id="PF07730">
    <property type="entry name" value="HisKA_3"/>
    <property type="match status" value="1"/>
</dbReference>
<dbReference type="GO" id="GO:0005524">
    <property type="term" value="F:ATP binding"/>
    <property type="evidence" value="ECO:0007669"/>
    <property type="project" value="UniProtKB-KW"/>
</dbReference>
<evidence type="ECO:0000256" key="2">
    <source>
        <dbReference type="ARBA" id="ARBA00012438"/>
    </source>
</evidence>
<dbReference type="SUPFAM" id="SSF55874">
    <property type="entry name" value="ATPase domain of HSP90 chaperone/DNA topoisomerase II/histidine kinase"/>
    <property type="match status" value="1"/>
</dbReference>
<keyword evidence="3" id="KW-0597">Phosphoprotein</keyword>
<evidence type="ECO:0000256" key="5">
    <source>
        <dbReference type="ARBA" id="ARBA00022741"/>
    </source>
</evidence>
<dbReference type="PANTHER" id="PTHR24421">
    <property type="entry name" value="NITRATE/NITRITE SENSOR PROTEIN NARX-RELATED"/>
    <property type="match status" value="1"/>
</dbReference>
<evidence type="ECO:0000259" key="8">
    <source>
        <dbReference type="SMART" id="SM00387"/>
    </source>
</evidence>
<evidence type="ECO:0000256" key="6">
    <source>
        <dbReference type="ARBA" id="ARBA00022777"/>
    </source>
</evidence>
<comment type="catalytic activity">
    <reaction evidence="1">
        <text>ATP + protein L-histidine = ADP + protein N-phospho-L-histidine.</text>
        <dbReference type="EC" id="2.7.13.3"/>
    </reaction>
</comment>
<keyword evidence="7" id="KW-0067">ATP-binding</keyword>
<evidence type="ECO:0000256" key="1">
    <source>
        <dbReference type="ARBA" id="ARBA00000085"/>
    </source>
</evidence>
<gene>
    <name evidence="9" type="ORF">UFOPK1683_00185</name>
</gene>
<dbReference type="EMBL" id="CAEZTL010000008">
    <property type="protein sequence ID" value="CAB4562232.1"/>
    <property type="molecule type" value="Genomic_DNA"/>
</dbReference>
<evidence type="ECO:0000313" key="9">
    <source>
        <dbReference type="EMBL" id="CAB4562232.1"/>
    </source>
</evidence>
<dbReference type="InterPro" id="IPR003594">
    <property type="entry name" value="HATPase_dom"/>
</dbReference>
<sequence>MDSASERIALARALHDGFAQDLVALRFRVEFLADSPSIDGKDAQELKKISLEISQITEKVRRELFNLREPVSSRQSAADFDASIESVIAPFRNQIEIDCSSSYLSLPAHLCELLLHVTPELIRNTLKHAGASRIDIAIAQLENSLQFTFSDNGSGGAQESELRYGLTGIRELVELNQGNFSIINKGGAEICLNFPSQGSLL</sequence>
<dbReference type="EC" id="2.7.13.3" evidence="2"/>
<evidence type="ECO:0000256" key="3">
    <source>
        <dbReference type="ARBA" id="ARBA00022553"/>
    </source>
</evidence>
<dbReference type="GO" id="GO:0046983">
    <property type="term" value="F:protein dimerization activity"/>
    <property type="evidence" value="ECO:0007669"/>
    <property type="project" value="InterPro"/>
</dbReference>
<dbReference type="PANTHER" id="PTHR24421:SF10">
    <property type="entry name" value="NITRATE_NITRITE SENSOR PROTEIN NARQ"/>
    <property type="match status" value="1"/>
</dbReference>
<feature type="domain" description="Histidine kinase/HSP90-like ATPase" evidence="8">
    <location>
        <begin position="109"/>
        <end position="198"/>
    </location>
</feature>
<dbReference type="Pfam" id="PF02518">
    <property type="entry name" value="HATPase_c"/>
    <property type="match status" value="1"/>
</dbReference>
<keyword evidence="6" id="KW-0418">Kinase</keyword>
<dbReference type="InterPro" id="IPR050482">
    <property type="entry name" value="Sensor_HK_TwoCompSys"/>
</dbReference>
<dbReference type="Gene3D" id="3.30.565.10">
    <property type="entry name" value="Histidine kinase-like ATPase, C-terminal domain"/>
    <property type="match status" value="1"/>
</dbReference>
<name>A0A6J6DE25_9ZZZZ</name>
<dbReference type="SMART" id="SM00387">
    <property type="entry name" value="HATPase_c"/>
    <property type="match status" value="1"/>
</dbReference>
<protein>
    <recommendedName>
        <fullName evidence="2">histidine kinase</fullName>
        <ecNumber evidence="2">2.7.13.3</ecNumber>
    </recommendedName>
</protein>
<keyword evidence="4" id="KW-0808">Transferase</keyword>
<accession>A0A6J6DE25</accession>
<organism evidence="9">
    <name type="scientific">freshwater metagenome</name>
    <dbReference type="NCBI Taxonomy" id="449393"/>
    <lineage>
        <taxon>unclassified sequences</taxon>
        <taxon>metagenomes</taxon>
        <taxon>ecological metagenomes</taxon>
    </lineage>
</organism>
<dbReference type="GO" id="GO:0000155">
    <property type="term" value="F:phosphorelay sensor kinase activity"/>
    <property type="evidence" value="ECO:0007669"/>
    <property type="project" value="InterPro"/>
</dbReference>
<dbReference type="AlphaFoldDB" id="A0A6J6DE25"/>
<proteinExistence type="predicted"/>
<dbReference type="InterPro" id="IPR036890">
    <property type="entry name" value="HATPase_C_sf"/>
</dbReference>
<dbReference type="GO" id="GO:0016020">
    <property type="term" value="C:membrane"/>
    <property type="evidence" value="ECO:0007669"/>
    <property type="project" value="InterPro"/>
</dbReference>
<dbReference type="Gene3D" id="1.20.5.1930">
    <property type="match status" value="1"/>
</dbReference>
<dbReference type="InterPro" id="IPR011712">
    <property type="entry name" value="Sig_transdc_His_kin_sub3_dim/P"/>
</dbReference>